<comment type="caution">
    <text evidence="5">The sequence shown here is derived from an EMBL/GenBank/DDBJ whole genome shotgun (WGS) entry which is preliminary data.</text>
</comment>
<keyword evidence="2" id="KW-0472">Membrane</keyword>
<feature type="transmembrane region" description="Helical" evidence="2">
    <location>
        <begin position="251"/>
        <end position="270"/>
    </location>
</feature>
<feature type="chain" id="PRO_5043809222" description="Ig-like domain-containing protein" evidence="3">
    <location>
        <begin position="17"/>
        <end position="399"/>
    </location>
</feature>
<reference evidence="5" key="1">
    <citation type="submission" date="2020-10" db="EMBL/GenBank/DDBJ databases">
        <title>Chromosome-scale genome assembly of the Allis shad, Alosa alosa.</title>
        <authorList>
            <person name="Margot Z."/>
            <person name="Christophe K."/>
            <person name="Cabau C."/>
            <person name="Louis A."/>
            <person name="Berthelot C."/>
            <person name="Parey E."/>
            <person name="Roest Crollius H."/>
            <person name="Montfort J."/>
            <person name="Robinson-Rechavi M."/>
            <person name="Bucao C."/>
            <person name="Bouchez O."/>
            <person name="Gislard M."/>
            <person name="Lluch J."/>
            <person name="Milhes M."/>
            <person name="Lampietro C."/>
            <person name="Lopez Roques C."/>
            <person name="Donnadieu C."/>
            <person name="Braasch I."/>
            <person name="Desvignes T."/>
            <person name="Postlethwait J."/>
            <person name="Bobe J."/>
            <person name="Guiguen Y."/>
        </authorList>
    </citation>
    <scope>NUCLEOTIDE SEQUENCE</scope>
    <source>
        <strain evidence="5">M-15738</strain>
        <tissue evidence="5">Blood</tissue>
    </source>
</reference>
<feature type="domain" description="Ig-like" evidence="4">
    <location>
        <begin position="33"/>
        <end position="115"/>
    </location>
</feature>
<dbReference type="SUPFAM" id="SSF48726">
    <property type="entry name" value="Immunoglobulin"/>
    <property type="match status" value="2"/>
</dbReference>
<gene>
    <name evidence="5" type="ORF">AALO_G00268470</name>
</gene>
<dbReference type="Proteomes" id="UP000823561">
    <property type="component" value="Chromosome 21"/>
</dbReference>
<evidence type="ECO:0000259" key="4">
    <source>
        <dbReference type="PROSITE" id="PS50835"/>
    </source>
</evidence>
<dbReference type="InterPro" id="IPR007110">
    <property type="entry name" value="Ig-like_dom"/>
</dbReference>
<dbReference type="InterPro" id="IPR036179">
    <property type="entry name" value="Ig-like_dom_sf"/>
</dbReference>
<name>A0AAV6FRH1_9TELE</name>
<proteinExistence type="predicted"/>
<keyword evidence="3" id="KW-0732">Signal</keyword>
<evidence type="ECO:0000256" key="1">
    <source>
        <dbReference type="SAM" id="MobiDB-lite"/>
    </source>
</evidence>
<dbReference type="SMART" id="SM00409">
    <property type="entry name" value="IG"/>
    <property type="match status" value="2"/>
</dbReference>
<evidence type="ECO:0000313" key="6">
    <source>
        <dbReference type="Proteomes" id="UP000823561"/>
    </source>
</evidence>
<dbReference type="AlphaFoldDB" id="A0AAV6FRH1"/>
<dbReference type="InterPro" id="IPR003599">
    <property type="entry name" value="Ig_sub"/>
</dbReference>
<sequence>MFISLFILVAVTVTEEHPTVSQGTVADGDTVHPARIYGPLTSELRVGEDFEVKCSTFGLKKDEHIFVYLCKNGVGIKMMETKKVDSEITIRNVQKDHTGNYSCVFSRTRHPTEVKGKGENVISLQVTDKVFPAWIDVNQFTSQSHSVTSGTDVLFGCRSENAPASVILMAFLCRNETIIDVELWDSQKKQASFLLKRVQIGDTGSYGCLVSDQPMAARKLDTCGKNSVPLQVENGELDELDECASSGAAMAPLYLLPSLVLLVLLVLLLWRNGIHKQMRSPKVTTESAHFHTPEQTSTAQNHFDFTNTGLQIPMQTFYATTGQPSVNRTDTGLQIPVQTFYTTSGVPGVDGTDTATSHNIQQDQGNDISSNEWSDDESYQDIATYQEIPDLTQTQENHW</sequence>
<organism evidence="5 6">
    <name type="scientific">Alosa alosa</name>
    <name type="common">allis shad</name>
    <dbReference type="NCBI Taxonomy" id="278164"/>
    <lineage>
        <taxon>Eukaryota</taxon>
        <taxon>Metazoa</taxon>
        <taxon>Chordata</taxon>
        <taxon>Craniata</taxon>
        <taxon>Vertebrata</taxon>
        <taxon>Euteleostomi</taxon>
        <taxon>Actinopterygii</taxon>
        <taxon>Neopterygii</taxon>
        <taxon>Teleostei</taxon>
        <taxon>Clupei</taxon>
        <taxon>Clupeiformes</taxon>
        <taxon>Clupeoidei</taxon>
        <taxon>Clupeidae</taxon>
        <taxon>Alosa</taxon>
    </lineage>
</organism>
<keyword evidence="2" id="KW-1133">Transmembrane helix</keyword>
<feature type="region of interest" description="Disordered" evidence="1">
    <location>
        <begin position="344"/>
        <end position="377"/>
    </location>
</feature>
<dbReference type="Gene3D" id="2.60.40.10">
    <property type="entry name" value="Immunoglobulins"/>
    <property type="match status" value="2"/>
</dbReference>
<feature type="signal peptide" evidence="3">
    <location>
        <begin position="1"/>
        <end position="16"/>
    </location>
</feature>
<dbReference type="EMBL" id="JADWDJ010000021">
    <property type="protein sequence ID" value="KAG5263780.1"/>
    <property type="molecule type" value="Genomic_DNA"/>
</dbReference>
<dbReference type="InterPro" id="IPR013783">
    <property type="entry name" value="Ig-like_fold"/>
</dbReference>
<evidence type="ECO:0000256" key="3">
    <source>
        <dbReference type="SAM" id="SignalP"/>
    </source>
</evidence>
<accession>A0AAV6FRH1</accession>
<keyword evidence="6" id="KW-1185">Reference proteome</keyword>
<keyword evidence="2" id="KW-0812">Transmembrane</keyword>
<feature type="compositionally biased region" description="Polar residues" evidence="1">
    <location>
        <begin position="353"/>
        <end position="372"/>
    </location>
</feature>
<feature type="domain" description="Ig-like" evidence="4">
    <location>
        <begin position="132"/>
        <end position="221"/>
    </location>
</feature>
<evidence type="ECO:0000313" key="5">
    <source>
        <dbReference type="EMBL" id="KAG5263780.1"/>
    </source>
</evidence>
<protein>
    <recommendedName>
        <fullName evidence="4">Ig-like domain-containing protein</fullName>
    </recommendedName>
</protein>
<evidence type="ECO:0000256" key="2">
    <source>
        <dbReference type="SAM" id="Phobius"/>
    </source>
</evidence>
<dbReference type="PROSITE" id="PS50835">
    <property type="entry name" value="IG_LIKE"/>
    <property type="match status" value="2"/>
</dbReference>
<dbReference type="CDD" id="cd00096">
    <property type="entry name" value="Ig"/>
    <property type="match status" value="1"/>
</dbReference>